<dbReference type="GO" id="GO:0080120">
    <property type="term" value="P:CAAX-box protein maturation"/>
    <property type="evidence" value="ECO:0007669"/>
    <property type="project" value="UniProtKB-ARBA"/>
</dbReference>
<feature type="transmembrane region" description="Helical" evidence="1">
    <location>
        <begin position="96"/>
        <end position="115"/>
    </location>
</feature>
<name>A0A542YVE1_9MICO</name>
<keyword evidence="1" id="KW-0472">Membrane</keyword>
<keyword evidence="1" id="KW-0812">Transmembrane</keyword>
<feature type="transmembrane region" description="Helical" evidence="1">
    <location>
        <begin position="20"/>
        <end position="39"/>
    </location>
</feature>
<sequence length="284" mass="31003">MSTPAGTVRSLLLTRPVDPAPAWGLVPAGMVAAAAVLLFGVHVRPPGYLLLVAGVVLGLLLDRPLGRSLFLIALGQGIISTISLEADLSNAGMARFTVALSLAVLVPFAVSRWVFGDRVIRFPLRTGEPWSRVAWGYLVGVVLLGYLVLPWYFLTSGAYANWPPVAGAQQIGRLFVGVNAVGIWDELFFVCTVFALYRRHFPLWQANLLQAAIFVSFLWELGYRSWGPFLTVPFALVQGLTFALTKSLTYVVCVHLLFDLVVFAVLVHAHNPHLFDVFLTGSAR</sequence>
<evidence type="ECO:0000313" key="4">
    <source>
        <dbReference type="Proteomes" id="UP000319516"/>
    </source>
</evidence>
<evidence type="ECO:0000256" key="1">
    <source>
        <dbReference type="SAM" id="Phobius"/>
    </source>
</evidence>
<feature type="transmembrane region" description="Helical" evidence="1">
    <location>
        <begin position="135"/>
        <end position="154"/>
    </location>
</feature>
<dbReference type="EMBL" id="VFOP01000001">
    <property type="protein sequence ID" value="TQL52055.1"/>
    <property type="molecule type" value="Genomic_DNA"/>
</dbReference>
<evidence type="ECO:0000313" key="3">
    <source>
        <dbReference type="EMBL" id="TQL52055.1"/>
    </source>
</evidence>
<keyword evidence="1" id="KW-1133">Transmembrane helix</keyword>
<organism evidence="3 4">
    <name type="scientific">Ornithinicoccus hortensis</name>
    <dbReference type="NCBI Taxonomy" id="82346"/>
    <lineage>
        <taxon>Bacteria</taxon>
        <taxon>Bacillati</taxon>
        <taxon>Actinomycetota</taxon>
        <taxon>Actinomycetes</taxon>
        <taxon>Micrococcales</taxon>
        <taxon>Intrasporangiaceae</taxon>
        <taxon>Ornithinicoccus</taxon>
    </lineage>
</organism>
<reference evidence="3 4" key="1">
    <citation type="submission" date="2019-06" db="EMBL/GenBank/DDBJ databases">
        <title>Sequencing the genomes of 1000 actinobacteria strains.</title>
        <authorList>
            <person name="Klenk H.-P."/>
        </authorList>
    </citation>
    <scope>NUCLEOTIDE SEQUENCE [LARGE SCALE GENOMIC DNA]</scope>
    <source>
        <strain evidence="3 4">DSM 12335</strain>
    </source>
</reference>
<protein>
    <recommendedName>
        <fullName evidence="2">CAAX prenyl protease 2/Lysostaphin resistance protein A-like domain-containing protein</fullName>
    </recommendedName>
</protein>
<keyword evidence="4" id="KW-1185">Reference proteome</keyword>
<feature type="transmembrane region" description="Helical" evidence="1">
    <location>
        <begin position="174"/>
        <end position="196"/>
    </location>
</feature>
<accession>A0A542YVE1</accession>
<dbReference type="GO" id="GO:0004175">
    <property type="term" value="F:endopeptidase activity"/>
    <property type="evidence" value="ECO:0007669"/>
    <property type="project" value="UniProtKB-ARBA"/>
</dbReference>
<gene>
    <name evidence="3" type="ORF">FB467_3223</name>
</gene>
<feature type="domain" description="CAAX prenyl protease 2/Lysostaphin resistance protein A-like" evidence="2">
    <location>
        <begin position="171"/>
        <end position="261"/>
    </location>
</feature>
<comment type="caution">
    <text evidence="3">The sequence shown here is derived from an EMBL/GenBank/DDBJ whole genome shotgun (WGS) entry which is preliminary data.</text>
</comment>
<dbReference type="OrthoDB" id="3078181at2"/>
<feature type="transmembrane region" description="Helical" evidence="1">
    <location>
        <begin position="250"/>
        <end position="269"/>
    </location>
</feature>
<evidence type="ECO:0000259" key="2">
    <source>
        <dbReference type="Pfam" id="PF02517"/>
    </source>
</evidence>
<dbReference type="InterPro" id="IPR003675">
    <property type="entry name" value="Rce1/LyrA-like_dom"/>
</dbReference>
<feature type="transmembrane region" description="Helical" evidence="1">
    <location>
        <begin position="45"/>
        <end position="61"/>
    </location>
</feature>
<dbReference type="AlphaFoldDB" id="A0A542YVE1"/>
<dbReference type="Pfam" id="PF02517">
    <property type="entry name" value="Rce1-like"/>
    <property type="match status" value="1"/>
</dbReference>
<dbReference type="Proteomes" id="UP000319516">
    <property type="component" value="Unassembled WGS sequence"/>
</dbReference>
<proteinExistence type="predicted"/>